<dbReference type="EMBL" id="BRXW01000226">
    <property type="protein sequence ID" value="GMI15190.1"/>
    <property type="molecule type" value="Genomic_DNA"/>
</dbReference>
<dbReference type="Proteomes" id="UP001165122">
    <property type="component" value="Unassembled WGS sequence"/>
</dbReference>
<comment type="caution">
    <text evidence="1">The sequence shown here is derived from an EMBL/GenBank/DDBJ whole genome shotgun (WGS) entry which is preliminary data.</text>
</comment>
<evidence type="ECO:0000313" key="1">
    <source>
        <dbReference type="EMBL" id="GMI15190.1"/>
    </source>
</evidence>
<accession>A0A9W7FNE7</accession>
<evidence type="ECO:0008006" key="3">
    <source>
        <dbReference type="Google" id="ProtNLM"/>
    </source>
</evidence>
<dbReference type="AlphaFoldDB" id="A0A9W7FNE7"/>
<reference evidence="2" key="1">
    <citation type="journal article" date="2023" name="Commun. Biol.">
        <title>Genome analysis of Parmales, the sister group of diatoms, reveals the evolutionary specialization of diatoms from phago-mixotrophs to photoautotrophs.</title>
        <authorList>
            <person name="Ban H."/>
            <person name="Sato S."/>
            <person name="Yoshikawa S."/>
            <person name="Yamada K."/>
            <person name="Nakamura Y."/>
            <person name="Ichinomiya M."/>
            <person name="Sato N."/>
            <person name="Blanc-Mathieu R."/>
            <person name="Endo H."/>
            <person name="Kuwata A."/>
            <person name="Ogata H."/>
        </authorList>
    </citation>
    <scope>NUCLEOTIDE SEQUENCE [LARGE SCALE GENOMIC DNA]</scope>
    <source>
        <strain evidence="2">NIES 3700</strain>
    </source>
</reference>
<organism evidence="1 2">
    <name type="scientific">Triparma laevis f. longispina</name>
    <dbReference type="NCBI Taxonomy" id="1714387"/>
    <lineage>
        <taxon>Eukaryota</taxon>
        <taxon>Sar</taxon>
        <taxon>Stramenopiles</taxon>
        <taxon>Ochrophyta</taxon>
        <taxon>Bolidophyceae</taxon>
        <taxon>Parmales</taxon>
        <taxon>Triparmaceae</taxon>
        <taxon>Triparma</taxon>
    </lineage>
</organism>
<dbReference type="GO" id="GO:0008270">
    <property type="term" value="F:zinc ion binding"/>
    <property type="evidence" value="ECO:0007669"/>
    <property type="project" value="UniProtKB-KW"/>
</dbReference>
<protein>
    <recommendedName>
        <fullName evidence="3">HIT-type domain-containing protein</fullName>
    </recommendedName>
</protein>
<sequence length="84" mass="8799">MIEDGSIVFNLGNGLVVKGKPPEPPNGAAKLAAVCAAQKKTKGVCMIRRLCAHCGVTNSSDTKPFPKCSRCSTPYCGKACQTKD</sequence>
<name>A0A9W7FNE7_9STRA</name>
<proteinExistence type="predicted"/>
<evidence type="ECO:0000313" key="2">
    <source>
        <dbReference type="Proteomes" id="UP001165122"/>
    </source>
</evidence>
<gene>
    <name evidence="1" type="ORF">TrLO_g9837</name>
</gene>
<keyword evidence="2" id="KW-1185">Reference proteome</keyword>